<dbReference type="SUPFAM" id="SSF52743">
    <property type="entry name" value="Subtilisin-like"/>
    <property type="match status" value="1"/>
</dbReference>
<comment type="caution">
    <text evidence="1">The sequence shown here is derived from an EMBL/GenBank/DDBJ whole genome shotgun (WGS) entry which is preliminary data.</text>
</comment>
<organism evidence="1 2">
    <name type="scientific">Saccharothrix mutabilis subsp. mutabilis</name>
    <dbReference type="NCBI Taxonomy" id="66855"/>
    <lineage>
        <taxon>Bacteria</taxon>
        <taxon>Bacillati</taxon>
        <taxon>Actinomycetota</taxon>
        <taxon>Actinomycetes</taxon>
        <taxon>Pseudonocardiales</taxon>
        <taxon>Pseudonocardiaceae</taxon>
        <taxon>Saccharothrix</taxon>
    </lineage>
</organism>
<accession>A0ABN0UIJ6</accession>
<evidence type="ECO:0000313" key="1">
    <source>
        <dbReference type="EMBL" id="GAA0251794.1"/>
    </source>
</evidence>
<protein>
    <submittedName>
        <fullName evidence="1">Uncharacterized protein</fullName>
    </submittedName>
</protein>
<dbReference type="Proteomes" id="UP001500416">
    <property type="component" value="Unassembled WGS sequence"/>
</dbReference>
<gene>
    <name evidence="1" type="ORF">GCM10010492_60260</name>
</gene>
<sequence length="43" mass="4339">MGKLSDTAVQTGWYVTSFAAPLVAGAVTVAKATNPALTTTQAK</sequence>
<keyword evidence="2" id="KW-1185">Reference proteome</keyword>
<dbReference type="EMBL" id="BAAABU010000019">
    <property type="protein sequence ID" value="GAA0251794.1"/>
    <property type="molecule type" value="Genomic_DNA"/>
</dbReference>
<evidence type="ECO:0000313" key="2">
    <source>
        <dbReference type="Proteomes" id="UP001500416"/>
    </source>
</evidence>
<proteinExistence type="predicted"/>
<reference evidence="1 2" key="1">
    <citation type="journal article" date="2019" name="Int. J. Syst. Evol. Microbiol.">
        <title>The Global Catalogue of Microorganisms (GCM) 10K type strain sequencing project: providing services to taxonomists for standard genome sequencing and annotation.</title>
        <authorList>
            <consortium name="The Broad Institute Genomics Platform"/>
            <consortium name="The Broad Institute Genome Sequencing Center for Infectious Disease"/>
            <person name="Wu L."/>
            <person name="Ma J."/>
        </authorList>
    </citation>
    <scope>NUCLEOTIDE SEQUENCE [LARGE SCALE GENOMIC DNA]</scope>
    <source>
        <strain evidence="1 2">JCM 3380</strain>
    </source>
</reference>
<name>A0ABN0UIJ6_9PSEU</name>
<dbReference type="InterPro" id="IPR036852">
    <property type="entry name" value="Peptidase_S8/S53_dom_sf"/>
</dbReference>